<comment type="caution">
    <text evidence="2">The sequence shown here is derived from an EMBL/GenBank/DDBJ whole genome shotgun (WGS) entry which is preliminary data.</text>
</comment>
<dbReference type="Pfam" id="PF09948">
    <property type="entry name" value="PpoB2"/>
    <property type="match status" value="1"/>
</dbReference>
<dbReference type="RefSeq" id="WP_141302794.1">
    <property type="nucleotide sequence ID" value="NZ_BJMN01000079.1"/>
</dbReference>
<dbReference type="AlphaFoldDB" id="A0A4Y3RX40"/>
<evidence type="ECO:0000313" key="3">
    <source>
        <dbReference type="Proteomes" id="UP000315226"/>
    </source>
</evidence>
<proteinExistence type="predicted"/>
<organism evidence="2 3">
    <name type="scientific">Streptomyces gardneri</name>
    <dbReference type="NCBI Taxonomy" id="66892"/>
    <lineage>
        <taxon>Bacteria</taxon>
        <taxon>Bacillati</taxon>
        <taxon>Actinomycetota</taxon>
        <taxon>Actinomycetes</taxon>
        <taxon>Kitasatosporales</taxon>
        <taxon>Streptomycetaceae</taxon>
        <taxon>Streptomyces</taxon>
    </lineage>
</organism>
<dbReference type="Proteomes" id="UP000315226">
    <property type="component" value="Unassembled WGS sequence"/>
</dbReference>
<keyword evidence="1" id="KW-1133">Transmembrane helix</keyword>
<accession>A0A4Y3RX40</accession>
<gene>
    <name evidence="2" type="ORF">SGA01_77270</name>
</gene>
<feature type="transmembrane region" description="Helical" evidence="1">
    <location>
        <begin position="232"/>
        <end position="253"/>
    </location>
</feature>
<keyword evidence="3" id="KW-1185">Reference proteome</keyword>
<feature type="transmembrane region" description="Helical" evidence="1">
    <location>
        <begin position="106"/>
        <end position="131"/>
    </location>
</feature>
<feature type="transmembrane region" description="Helical" evidence="1">
    <location>
        <begin position="23"/>
        <end position="43"/>
    </location>
</feature>
<feature type="transmembrane region" description="Helical" evidence="1">
    <location>
        <begin position="63"/>
        <end position="85"/>
    </location>
</feature>
<evidence type="ECO:0000313" key="2">
    <source>
        <dbReference type="EMBL" id="GEB62122.1"/>
    </source>
</evidence>
<protein>
    <recommendedName>
        <fullName evidence="4">Metal-binding protein</fullName>
    </recommendedName>
</protein>
<evidence type="ECO:0008006" key="4">
    <source>
        <dbReference type="Google" id="ProtNLM"/>
    </source>
</evidence>
<keyword evidence="1" id="KW-0812">Transmembrane</keyword>
<evidence type="ECO:0000256" key="1">
    <source>
        <dbReference type="SAM" id="Phobius"/>
    </source>
</evidence>
<dbReference type="EMBL" id="BJMN01000079">
    <property type="protein sequence ID" value="GEB62122.1"/>
    <property type="molecule type" value="Genomic_DNA"/>
</dbReference>
<sequence>MRLDRKTLAPPLRTANLLSARDLALAWSLMATLAVLAWVLVVAQARDMGIEPGTMGMGVPLFLLLWLIMMIAMMFPSVAPVALTWARSIGRRSTGMARASRLTQFVGGYLLAWTAFGLLAYGLLAVTGTLVADHPDAGRWIGASAFLLAGLHQFGPLKTACLLHCRSPMGTLVRYAGFKPWARDLRVGLHHGLYCVGCCWGLMIVLVPLGVMNVLAMAVLAGVIFTEKLWRLGPVFSVVVGAAFLALAVLSLFQSWPLPGLEEPATPMTETDMAR</sequence>
<keyword evidence="1" id="KW-0472">Membrane</keyword>
<name>A0A4Y3RX40_9ACTN</name>
<reference evidence="2 3" key="1">
    <citation type="submission" date="2019-06" db="EMBL/GenBank/DDBJ databases">
        <title>Whole genome shotgun sequence of Streptomyces gardneri NBRC 12865.</title>
        <authorList>
            <person name="Hosoyama A."/>
            <person name="Uohara A."/>
            <person name="Ohji S."/>
            <person name="Ichikawa N."/>
        </authorList>
    </citation>
    <scope>NUCLEOTIDE SEQUENCE [LARGE SCALE GENOMIC DNA]</scope>
    <source>
        <strain evidence="2 3">NBRC 12865</strain>
    </source>
</reference>
<dbReference type="InterPro" id="IPR018688">
    <property type="entry name" value="PpoB2-like"/>
</dbReference>
<feature type="transmembrane region" description="Helical" evidence="1">
    <location>
        <begin position="193"/>
        <end position="226"/>
    </location>
</feature>
<dbReference type="OrthoDB" id="164118at2"/>